<evidence type="ECO:0000256" key="4">
    <source>
        <dbReference type="RuleBase" id="RU003345"/>
    </source>
</evidence>
<dbReference type="HOGENOM" id="CLU_005391_0_0_6"/>
<sequence>MEKTLTDWQQLASRVQLPTQAFIDGRYVNALSGQTFATVNPATGQVLAQVAACDVEDAELAVQSARRAFNKGVWAKAAPIKRKKVLIKFAELIEQHLEELALLETLDVGKPISDSCAVDVRGAARCIAWYGEAIDKRHDELLPTESGSLAMVTREPVGVVAAIVPWNFPLLMTAWKIAPALAAGNSVILKPSEKSPLTALRIAELALQAGIPEGVLNVLSGYGHTVGKALALHMDVDCAAFTGSTRTGRQILQYSGQSNLKRVWLECGGKSPNIIFADCPDLDKAASASAFAIFYNQGEMCSAGSRLLVEASIKDELLEKIQQIGKDMFPRNPLDPSAKMGAIVDDVQLKTVLGYIDAGKAAGAQIYMGGQQVLTETGGYFVEPTIFDGVQQSMKIAQEEIFGPVLSVLTFENAEEAISIANDTIYGLAAGLWTRDINKAHNTARAIRAGTVWVNCYDEGDLTSPFGGYKQSGNGRDKSIHALEKYEELKTTWIKLG</sequence>
<feature type="active site" evidence="3">
    <location>
        <position position="266"/>
    </location>
</feature>
<dbReference type="InterPro" id="IPR016160">
    <property type="entry name" value="Ald_DH_CS_CYS"/>
</dbReference>
<dbReference type="Gene3D" id="3.40.309.10">
    <property type="entry name" value="Aldehyde Dehydrogenase, Chain A, domain 2"/>
    <property type="match status" value="1"/>
</dbReference>
<dbReference type="InterPro" id="IPR029510">
    <property type="entry name" value="Ald_DH_CS_GLU"/>
</dbReference>
<dbReference type="CDD" id="cd07112">
    <property type="entry name" value="ALDH_GABALDH-PuuC"/>
    <property type="match status" value="1"/>
</dbReference>
<dbReference type="GO" id="GO:0004030">
    <property type="term" value="F:aldehyde dehydrogenase [NAD(P)+] activity"/>
    <property type="evidence" value="ECO:0007669"/>
    <property type="project" value="UniProtKB-ARBA"/>
</dbReference>
<organism evidence="6 7">
    <name type="scientific">Beggiatoa alba B18LD</name>
    <dbReference type="NCBI Taxonomy" id="395493"/>
    <lineage>
        <taxon>Bacteria</taxon>
        <taxon>Pseudomonadati</taxon>
        <taxon>Pseudomonadota</taxon>
        <taxon>Gammaproteobacteria</taxon>
        <taxon>Thiotrichales</taxon>
        <taxon>Thiotrichaceae</taxon>
        <taxon>Beggiatoa</taxon>
    </lineage>
</organism>
<evidence type="ECO:0000256" key="3">
    <source>
        <dbReference type="PROSITE-ProRule" id="PRU10007"/>
    </source>
</evidence>
<evidence type="ECO:0000313" key="6">
    <source>
        <dbReference type="EMBL" id="EIJ44352.1"/>
    </source>
</evidence>
<dbReference type="OrthoDB" id="9768731at2"/>
<dbReference type="Gene3D" id="3.40.605.10">
    <property type="entry name" value="Aldehyde Dehydrogenase, Chain A, domain 1"/>
    <property type="match status" value="1"/>
</dbReference>
<dbReference type="PROSITE" id="PS00687">
    <property type="entry name" value="ALDEHYDE_DEHYDR_GLU"/>
    <property type="match status" value="1"/>
</dbReference>
<name>I3CL59_9GAMM</name>
<dbReference type="STRING" id="395493.BegalDRAFT_3544"/>
<dbReference type="Pfam" id="PF00171">
    <property type="entry name" value="Aldedh"/>
    <property type="match status" value="1"/>
</dbReference>
<keyword evidence="7" id="KW-1185">Reference proteome</keyword>
<comment type="similarity">
    <text evidence="1 4">Belongs to the aldehyde dehydrogenase family.</text>
</comment>
<dbReference type="InterPro" id="IPR016163">
    <property type="entry name" value="Ald_DH_C"/>
</dbReference>
<keyword evidence="2 4" id="KW-0560">Oxidoreductase</keyword>
<dbReference type="FunFam" id="3.40.309.10:FF:000012">
    <property type="entry name" value="Betaine aldehyde dehydrogenase"/>
    <property type="match status" value="1"/>
</dbReference>
<dbReference type="Proteomes" id="UP000005744">
    <property type="component" value="Unassembled WGS sequence"/>
</dbReference>
<dbReference type="AlphaFoldDB" id="I3CL59"/>
<accession>I3CL59</accession>
<protein>
    <submittedName>
        <fullName evidence="6">NAD-dependent aldehyde dehydrogenase</fullName>
    </submittedName>
</protein>
<dbReference type="InterPro" id="IPR015590">
    <property type="entry name" value="Aldehyde_DH_dom"/>
</dbReference>
<evidence type="ECO:0000256" key="2">
    <source>
        <dbReference type="ARBA" id="ARBA00023002"/>
    </source>
</evidence>
<evidence type="ECO:0000256" key="1">
    <source>
        <dbReference type="ARBA" id="ARBA00009986"/>
    </source>
</evidence>
<dbReference type="FunFam" id="3.40.605.10:FF:000001">
    <property type="entry name" value="Aldehyde dehydrogenase 1"/>
    <property type="match status" value="1"/>
</dbReference>
<dbReference type="SUPFAM" id="SSF53720">
    <property type="entry name" value="ALDH-like"/>
    <property type="match status" value="1"/>
</dbReference>
<evidence type="ECO:0000259" key="5">
    <source>
        <dbReference type="Pfam" id="PF00171"/>
    </source>
</evidence>
<dbReference type="InterPro" id="IPR016162">
    <property type="entry name" value="Ald_DH_N"/>
</dbReference>
<dbReference type="EMBL" id="JH600070">
    <property type="protein sequence ID" value="EIJ44352.1"/>
    <property type="molecule type" value="Genomic_DNA"/>
</dbReference>
<evidence type="ECO:0000313" key="7">
    <source>
        <dbReference type="Proteomes" id="UP000005744"/>
    </source>
</evidence>
<dbReference type="eggNOG" id="COG1012">
    <property type="taxonomic scope" value="Bacteria"/>
</dbReference>
<dbReference type="PROSITE" id="PS00070">
    <property type="entry name" value="ALDEHYDE_DEHYDR_CYS"/>
    <property type="match status" value="1"/>
</dbReference>
<gene>
    <name evidence="6" type="ORF">BegalDRAFT_3544</name>
</gene>
<feature type="domain" description="Aldehyde dehydrogenase" evidence="5">
    <location>
        <begin position="32"/>
        <end position="491"/>
    </location>
</feature>
<dbReference type="InterPro" id="IPR016161">
    <property type="entry name" value="Ald_DH/histidinol_DH"/>
</dbReference>
<dbReference type="RefSeq" id="WP_002692352.1">
    <property type="nucleotide sequence ID" value="NZ_JH600070.1"/>
</dbReference>
<proteinExistence type="inferred from homology"/>
<dbReference type="PANTHER" id="PTHR11699">
    <property type="entry name" value="ALDEHYDE DEHYDROGENASE-RELATED"/>
    <property type="match status" value="1"/>
</dbReference>
<reference evidence="6 7" key="1">
    <citation type="submission" date="2011-11" db="EMBL/GenBank/DDBJ databases">
        <title>Improved High-Quality Draft sequence of Beggiatoa alba B18lD.</title>
        <authorList>
            <consortium name="US DOE Joint Genome Institute"/>
            <person name="Lucas S."/>
            <person name="Han J."/>
            <person name="Lapidus A."/>
            <person name="Cheng J.-F."/>
            <person name="Goodwin L."/>
            <person name="Pitluck S."/>
            <person name="Peters L."/>
            <person name="Mikhailova N."/>
            <person name="Held B."/>
            <person name="Detter J.C."/>
            <person name="Han C."/>
            <person name="Tapia R."/>
            <person name="Land M."/>
            <person name="Hauser L."/>
            <person name="Kyrpides N."/>
            <person name="Ivanova N."/>
            <person name="Pagani I."/>
            <person name="Samuel K."/>
            <person name="Teske A."/>
            <person name="Mueller J."/>
            <person name="Woyke T."/>
        </authorList>
    </citation>
    <scope>NUCLEOTIDE SEQUENCE [LARGE SCALE GENOMIC DNA]</scope>
    <source>
        <strain evidence="6 7">B18LD</strain>
    </source>
</reference>